<proteinExistence type="predicted"/>
<organism evidence="2 3">
    <name type="scientific">Papaver nudicaule</name>
    <name type="common">Iceland poppy</name>
    <dbReference type="NCBI Taxonomy" id="74823"/>
    <lineage>
        <taxon>Eukaryota</taxon>
        <taxon>Viridiplantae</taxon>
        <taxon>Streptophyta</taxon>
        <taxon>Embryophyta</taxon>
        <taxon>Tracheophyta</taxon>
        <taxon>Spermatophyta</taxon>
        <taxon>Magnoliopsida</taxon>
        <taxon>Ranunculales</taxon>
        <taxon>Papaveraceae</taxon>
        <taxon>Papaveroideae</taxon>
        <taxon>Papaver</taxon>
    </lineage>
</organism>
<feature type="transmembrane region" description="Helical" evidence="1">
    <location>
        <begin position="114"/>
        <end position="136"/>
    </location>
</feature>
<feature type="transmembrane region" description="Helical" evidence="1">
    <location>
        <begin position="72"/>
        <end position="94"/>
    </location>
</feature>
<gene>
    <name evidence="2" type="ORF">MKW94_013718</name>
</gene>
<dbReference type="AlphaFoldDB" id="A0AA41V5A6"/>
<keyword evidence="1" id="KW-0812">Transmembrane</keyword>
<keyword evidence="1" id="KW-0472">Membrane</keyword>
<feature type="transmembrane region" description="Helical" evidence="1">
    <location>
        <begin position="148"/>
        <end position="173"/>
    </location>
</feature>
<evidence type="ECO:0000313" key="2">
    <source>
        <dbReference type="EMBL" id="MCL7031594.1"/>
    </source>
</evidence>
<keyword evidence="1" id="KW-1133">Transmembrane helix</keyword>
<keyword evidence="3" id="KW-1185">Reference proteome</keyword>
<reference evidence="2" key="1">
    <citation type="submission" date="2022-03" db="EMBL/GenBank/DDBJ databases">
        <title>A functionally conserved STORR gene fusion in Papaver species that diverged 16.8 million years ago.</title>
        <authorList>
            <person name="Catania T."/>
        </authorList>
    </citation>
    <scope>NUCLEOTIDE SEQUENCE</scope>
    <source>
        <strain evidence="2">S-191538</strain>
    </source>
</reference>
<comment type="caution">
    <text evidence="2">The sequence shown here is derived from an EMBL/GenBank/DDBJ whole genome shotgun (WGS) entry which is preliminary data.</text>
</comment>
<evidence type="ECO:0000256" key="1">
    <source>
        <dbReference type="SAM" id="Phobius"/>
    </source>
</evidence>
<protein>
    <submittedName>
        <fullName evidence="2">Uncharacterized protein</fullName>
    </submittedName>
</protein>
<evidence type="ECO:0000313" key="3">
    <source>
        <dbReference type="Proteomes" id="UP001177140"/>
    </source>
</evidence>
<dbReference type="EMBL" id="JAJJMA010113799">
    <property type="protein sequence ID" value="MCL7031594.1"/>
    <property type="molecule type" value="Genomic_DNA"/>
</dbReference>
<name>A0AA41V5A6_PAPNU</name>
<accession>A0AA41V5A6</accession>
<sequence length="180" mass="19884">MQGIIAEEVKPKSSTPLKSATQVNINVHGKYCQNKEAAGKVFECQTGGCGFYTGDQWNHHPQCRINKSKDKFLEVLLMVCSFLLSFANAGAFYFTQALAIVGSHNSALKHSLVALYRVFAASFFCNFLGVSVLVILQSRREDHPYKKCTLIISNTASFLFMVLGYGFVIAFNIQRPAISG</sequence>
<dbReference type="Proteomes" id="UP001177140">
    <property type="component" value="Unassembled WGS sequence"/>
</dbReference>